<gene>
    <name evidence="2" type="ORF">FisN_19Hh302</name>
</gene>
<organism evidence="2 3">
    <name type="scientific">Fistulifera solaris</name>
    <name type="common">Oleaginous diatom</name>
    <dbReference type="NCBI Taxonomy" id="1519565"/>
    <lineage>
        <taxon>Eukaryota</taxon>
        <taxon>Sar</taxon>
        <taxon>Stramenopiles</taxon>
        <taxon>Ochrophyta</taxon>
        <taxon>Bacillariophyta</taxon>
        <taxon>Bacillariophyceae</taxon>
        <taxon>Bacillariophycidae</taxon>
        <taxon>Naviculales</taxon>
        <taxon>Naviculaceae</taxon>
        <taxon>Fistulifera</taxon>
    </lineage>
</organism>
<dbReference type="Proteomes" id="UP000198406">
    <property type="component" value="Unassembled WGS sequence"/>
</dbReference>
<dbReference type="EMBL" id="BDSP01000137">
    <property type="protein sequence ID" value="GAX19715.1"/>
    <property type="molecule type" value="Genomic_DNA"/>
</dbReference>
<evidence type="ECO:0000313" key="3">
    <source>
        <dbReference type="Proteomes" id="UP000198406"/>
    </source>
</evidence>
<feature type="chain" id="PRO_5012148039" evidence="1">
    <location>
        <begin position="20"/>
        <end position="748"/>
    </location>
</feature>
<protein>
    <submittedName>
        <fullName evidence="2">Uncharacterized protein</fullName>
    </submittedName>
</protein>
<accession>A0A1Z5K0A0</accession>
<dbReference type="AlphaFoldDB" id="A0A1Z5K0A0"/>
<sequence>MKFSPLCVTSLWIVPSLTGARILGTGNGQEEAHPEGRVCRNGAPLTWSPATQAVLSNMGYAEDILQALELYADGFTIGSTQELIVEAQDAAVSGATVRDGQAGDTDFPFGDIKPIVTMGERSVCSESMGQTVVGKPDGMGAYLLNERTVRVIYQSESYGPLEANEARAYPVNNGEAMIGGSHIAGIDYDREKLSRFMNNNGPASNMVVGFDSMIEKAYNLRGEPLGPRMEGNTTVGAHLSNTDANGQWAVEALPRIEYDWFYQSLCSAHMEEAYQWGPGIGLKDDLFITNEEWHAFDNVTNFVGNSKSLYAAGVFSLGGFEKLAEINPQSPDHVMFGVSGYNGDYSGYHPALLARQEEYGLRPDGNEYVWCNNIVPYRMYVGVKGLMEDGSRAPDDDFLARNGLRYGQVYGFAIDMTEDGPTQGMWRDEFHSNATFAYNGAKVEGKWVAQPWKWDGEVRNFEHDGSWDFQLPVPGMKDYKWWNSAGYDEGGAKTEHLSPDVRPGKTGFIQGSTAGYFGHLYVLDVEDVLKGVSGKELPKSFDGEYYVYQGELDVTKQIELGGKFRYTDDADGNRRDATRNWDSTDEDGKVTFEDIDGLEVVYTPTGMHAVLQEDSGNRLGERCLISSELEHEDDGKELTYYMVAMSGGAENTRMMAGVGIPAGSNKEAGSHEFSGVFDLSGLLRKSRGSFALGANEKGYRKREEDAKVELNDKYIMINVQAANFEHGALKHFGADTGGQIMIYKPRLP</sequence>
<keyword evidence="3" id="KW-1185">Reference proteome</keyword>
<keyword evidence="1" id="KW-0732">Signal</keyword>
<dbReference type="InParanoid" id="A0A1Z5K0A0"/>
<name>A0A1Z5K0A0_FISSO</name>
<comment type="caution">
    <text evidence="2">The sequence shown here is derived from an EMBL/GenBank/DDBJ whole genome shotgun (WGS) entry which is preliminary data.</text>
</comment>
<proteinExistence type="predicted"/>
<evidence type="ECO:0000313" key="2">
    <source>
        <dbReference type="EMBL" id="GAX19715.1"/>
    </source>
</evidence>
<reference evidence="2 3" key="1">
    <citation type="journal article" date="2015" name="Plant Cell">
        <title>Oil accumulation by the oleaginous diatom Fistulifera solaris as revealed by the genome and transcriptome.</title>
        <authorList>
            <person name="Tanaka T."/>
            <person name="Maeda Y."/>
            <person name="Veluchamy A."/>
            <person name="Tanaka M."/>
            <person name="Abida H."/>
            <person name="Marechal E."/>
            <person name="Bowler C."/>
            <person name="Muto M."/>
            <person name="Sunaga Y."/>
            <person name="Tanaka M."/>
            <person name="Yoshino T."/>
            <person name="Taniguchi T."/>
            <person name="Fukuda Y."/>
            <person name="Nemoto M."/>
            <person name="Matsumoto M."/>
            <person name="Wong P.S."/>
            <person name="Aburatani S."/>
            <person name="Fujibuchi W."/>
        </authorList>
    </citation>
    <scope>NUCLEOTIDE SEQUENCE [LARGE SCALE GENOMIC DNA]</scope>
    <source>
        <strain evidence="2 3">JPCC DA0580</strain>
    </source>
</reference>
<evidence type="ECO:0000256" key="1">
    <source>
        <dbReference type="SAM" id="SignalP"/>
    </source>
</evidence>
<feature type="signal peptide" evidence="1">
    <location>
        <begin position="1"/>
        <end position="19"/>
    </location>
</feature>
<dbReference type="OrthoDB" id="10263082at2759"/>